<dbReference type="Pfam" id="PF07510">
    <property type="entry name" value="GmrSD_C"/>
    <property type="match status" value="1"/>
</dbReference>
<dbReference type="AlphaFoldDB" id="A0A7W7GPJ7"/>
<dbReference type="InterPro" id="IPR004919">
    <property type="entry name" value="GmrSD_N"/>
</dbReference>
<dbReference type="PANTHER" id="PTHR35149">
    <property type="entry name" value="SLL5132 PROTEIN"/>
    <property type="match status" value="1"/>
</dbReference>
<comment type="caution">
    <text evidence="3">The sequence shown here is derived from an EMBL/GenBank/DDBJ whole genome shotgun (WGS) entry which is preliminary data.</text>
</comment>
<evidence type="ECO:0000313" key="3">
    <source>
        <dbReference type="EMBL" id="MBB4735951.1"/>
    </source>
</evidence>
<proteinExistence type="predicted"/>
<organism evidence="3 4">
    <name type="scientific">Micrococcus cohnii</name>
    <dbReference type="NCBI Taxonomy" id="993416"/>
    <lineage>
        <taxon>Bacteria</taxon>
        <taxon>Bacillati</taxon>
        <taxon>Actinomycetota</taxon>
        <taxon>Actinomycetes</taxon>
        <taxon>Micrococcales</taxon>
        <taxon>Micrococcaceae</taxon>
        <taxon>Micrococcus</taxon>
    </lineage>
</organism>
<dbReference type="PANTHER" id="PTHR35149:SF2">
    <property type="entry name" value="DUF262 DOMAIN-CONTAINING PROTEIN"/>
    <property type="match status" value="1"/>
</dbReference>
<feature type="domain" description="GmrSD restriction endonucleases C-terminal" evidence="2">
    <location>
        <begin position="406"/>
        <end position="546"/>
    </location>
</feature>
<protein>
    <recommendedName>
        <fullName evidence="5">DUF262 domain-containing protein</fullName>
    </recommendedName>
</protein>
<dbReference type="Pfam" id="PF03235">
    <property type="entry name" value="GmrSD_N"/>
    <property type="match status" value="1"/>
</dbReference>
<feature type="domain" description="GmrSD restriction endonucleases N-terminal" evidence="1">
    <location>
        <begin position="14"/>
        <end position="216"/>
    </location>
</feature>
<keyword evidence="4" id="KW-1185">Reference proteome</keyword>
<dbReference type="Proteomes" id="UP000540191">
    <property type="component" value="Unassembled WGS sequence"/>
</dbReference>
<gene>
    <name evidence="3" type="ORF">HDA30_001459</name>
</gene>
<evidence type="ECO:0000313" key="4">
    <source>
        <dbReference type="Proteomes" id="UP000540191"/>
    </source>
</evidence>
<accession>A0A7W7GPJ7</accession>
<evidence type="ECO:0008006" key="5">
    <source>
        <dbReference type="Google" id="ProtNLM"/>
    </source>
</evidence>
<dbReference type="RefSeq" id="WP_184241519.1">
    <property type="nucleotide sequence ID" value="NZ_JACHNA010000001.1"/>
</dbReference>
<dbReference type="EMBL" id="JACHNA010000001">
    <property type="protein sequence ID" value="MBB4735951.1"/>
    <property type="molecule type" value="Genomic_DNA"/>
</dbReference>
<evidence type="ECO:0000259" key="1">
    <source>
        <dbReference type="Pfam" id="PF03235"/>
    </source>
</evidence>
<reference evidence="3 4" key="1">
    <citation type="submission" date="2020-08" db="EMBL/GenBank/DDBJ databases">
        <title>Sequencing the genomes of 1000 actinobacteria strains.</title>
        <authorList>
            <person name="Klenk H.-P."/>
        </authorList>
    </citation>
    <scope>NUCLEOTIDE SEQUENCE [LARGE SCALE GENOMIC DNA]</scope>
    <source>
        <strain evidence="3 4">DSM 23974</strain>
    </source>
</reference>
<dbReference type="InterPro" id="IPR011089">
    <property type="entry name" value="GmrSD_C"/>
</dbReference>
<name>A0A7W7GPJ7_9MICC</name>
<evidence type="ECO:0000259" key="2">
    <source>
        <dbReference type="Pfam" id="PF07510"/>
    </source>
</evidence>
<sequence length="806" mass="90930">MRGQVSGILSTYGNVDRELIIPVYQRNYDWKSKHCAQLLDDLAALIREDRGAHFFGSVVGDPESTFRWVVIDGQQRLTTVSLLMLALVRLLEEGTLQSTEEGLAEKIRRNYLVRDNETSAPRFRLKPVKHDADAYRRLFNPAREPLESSRITKNYRYFLEHLPLIGLDGDQIWKAVQGLEVMILDLEKQDDAQRIFESLNSTGLALSEADKVRNLVLMGLPSTMQEQVYSDYWNRIEENVAYDTSVFLRWFLVTKTGKTPKISDVYEAFKHYAQSVGTTGAQLLEPVRAYSGYYRQLRDASTHHPHVDRRLRRLNLMNREVVLPLLMPMVEELHGGTISPDDFADALRVLESYLFRRLAVGRASNALNSIFATLHREVSRIRTADTRFTDALVYSLRRRSGSGEFPLDDDFIAGFTTANLYRLPATDRRYLFESLENGNSHDTRDIAGGLAAGDLTVEHVMPQTLTAEWRRELGEKTERIHAQWLHRIGNLTVTGYNSTYSNASFTVKKTIDDGFDSSPFRLNKEMKEHVRWDEAALEERTRRLVDLALTIWPLPSTDFEPPRPQLPVEPMGTEADFTGRYIVAYEFQGRRHVVATWRNFAVLLLRDLVEIDRPRVLAVAEQVDAYRVEGQPVPPEKEKNFVEIEPGLRWDLASSTMTKVNALRRMFEAVGADPDEVMITLRPTEDEASTEAAVAEPVADEFATVMKFLPLLEEAAGSSSTDPGVAQLAEEFEAAMEPFVVEAPATALGMAPAKFAADTERVATATPEQAAALISGVIVTKRQLDPDAVRDAVADGSMASFVRRLA</sequence>